<keyword evidence="1" id="KW-0812">Transmembrane</keyword>
<dbReference type="HOGENOM" id="CLU_1243733_0_0_9"/>
<evidence type="ECO:0000256" key="1">
    <source>
        <dbReference type="SAM" id="Phobius"/>
    </source>
</evidence>
<evidence type="ECO:0000313" key="2">
    <source>
        <dbReference type="EMBL" id="EFU73352.1"/>
    </source>
</evidence>
<keyword evidence="3" id="KW-1185">Reference proteome</keyword>
<name>E6LHF3_ENTI1</name>
<accession>E6LHF3</accession>
<dbReference type="PATRIC" id="fig|888064.11.peg.1092"/>
<dbReference type="EMBL" id="AEPV01000069">
    <property type="protein sequence ID" value="EFU73352.1"/>
    <property type="molecule type" value="Genomic_DNA"/>
</dbReference>
<keyword evidence="1" id="KW-0472">Membrane</keyword>
<protein>
    <submittedName>
        <fullName evidence="2">Uncharacterized protein</fullName>
    </submittedName>
</protein>
<gene>
    <name evidence="2" type="ORF">HMPREF9088_1793</name>
</gene>
<dbReference type="AlphaFoldDB" id="E6LHF3"/>
<dbReference type="eggNOG" id="ENOG50332HY">
    <property type="taxonomic scope" value="Bacteria"/>
</dbReference>
<dbReference type="Proteomes" id="UP000010296">
    <property type="component" value="Unassembled WGS sequence"/>
</dbReference>
<evidence type="ECO:0000313" key="3">
    <source>
        <dbReference type="Proteomes" id="UP000010296"/>
    </source>
</evidence>
<keyword evidence="1" id="KW-1133">Transmembrane helix</keyword>
<reference evidence="2 3" key="1">
    <citation type="submission" date="2010-12" db="EMBL/GenBank/DDBJ databases">
        <authorList>
            <person name="Muzny D."/>
            <person name="Qin X."/>
            <person name="Deng J."/>
            <person name="Jiang H."/>
            <person name="Liu Y."/>
            <person name="Qu J."/>
            <person name="Song X.-Z."/>
            <person name="Zhang L."/>
            <person name="Thornton R."/>
            <person name="Coyle M."/>
            <person name="Francisco L."/>
            <person name="Jackson L."/>
            <person name="Javaid M."/>
            <person name="Korchina V."/>
            <person name="Kovar C."/>
            <person name="Mata R."/>
            <person name="Mathew T."/>
            <person name="Ngo R."/>
            <person name="Nguyen L."/>
            <person name="Nguyen N."/>
            <person name="Okwuonu G."/>
            <person name="Ongeri F."/>
            <person name="Pham C."/>
            <person name="Simmons D."/>
            <person name="Wilczek-Boney K."/>
            <person name="Hale W."/>
            <person name="Jakkamsetti A."/>
            <person name="Pham P."/>
            <person name="Ruth R."/>
            <person name="San Lucas F."/>
            <person name="Warren J."/>
            <person name="Zhang J."/>
            <person name="Zhao Z."/>
            <person name="Zhou C."/>
            <person name="Zhu D."/>
            <person name="Lee S."/>
            <person name="Bess C."/>
            <person name="Blankenburg K."/>
            <person name="Forbes L."/>
            <person name="Fu Q."/>
            <person name="Gubbala S."/>
            <person name="Hirani K."/>
            <person name="Jayaseelan J.C."/>
            <person name="Lara F."/>
            <person name="Munidasa M."/>
            <person name="Palculict T."/>
            <person name="Patil S."/>
            <person name="Pu L.-L."/>
            <person name="Saada N."/>
            <person name="Tang L."/>
            <person name="Weissenberger G."/>
            <person name="Zhu Y."/>
            <person name="Hemphill L."/>
            <person name="Shang Y."/>
            <person name="Youmans B."/>
            <person name="Ayvaz T."/>
            <person name="Ross M."/>
            <person name="Santibanez J."/>
            <person name="Aqrawi P."/>
            <person name="Gross S."/>
            <person name="Joshi V."/>
            <person name="Fowler G."/>
            <person name="Nazareth L."/>
            <person name="Reid J."/>
            <person name="Worley K."/>
            <person name="Petrosino J."/>
            <person name="Highlander S."/>
            <person name="Gibbs R."/>
        </authorList>
    </citation>
    <scope>NUCLEOTIDE SEQUENCE [LARGE SCALE GENOMIC DNA]</scope>
    <source>
        <strain evidence="3">DSM 15952 / CCUG 50447 / LMG 22039 / TP 1.5</strain>
    </source>
</reference>
<dbReference type="OrthoDB" id="2647198at2"/>
<feature type="transmembrane region" description="Helical" evidence="1">
    <location>
        <begin position="78"/>
        <end position="98"/>
    </location>
</feature>
<comment type="caution">
    <text evidence="2">The sequence shown here is derived from an EMBL/GenBank/DDBJ whole genome shotgun (WGS) entry which is preliminary data.</text>
</comment>
<organism evidence="2 3">
    <name type="scientific">Enterococcus italicus (strain DSM 15952 / CCUG 50447 / LMG 22039 / TP 1.5)</name>
    <dbReference type="NCBI Taxonomy" id="888064"/>
    <lineage>
        <taxon>Bacteria</taxon>
        <taxon>Bacillati</taxon>
        <taxon>Bacillota</taxon>
        <taxon>Bacilli</taxon>
        <taxon>Lactobacillales</taxon>
        <taxon>Enterococcaceae</taxon>
        <taxon>Enterococcus</taxon>
    </lineage>
</organism>
<feature type="transmembrane region" description="Helical" evidence="1">
    <location>
        <begin position="19"/>
        <end position="37"/>
    </location>
</feature>
<sequence>MFYWIDELIAKIPSRYNGLIRKGLLIAAGIFAYFALWESLGTSKTDTKTETKGWWIFKEETQKTVKVPEEVWKNAQRWMTVWIILVIICLILIVWITINENRYKRYLARFKGEEFVSIKSLGRTFNKTEKWIVHNVGNMIDYDLLKDWYIDYDQLIVFNRSFYPEKIKKKIVECPNCGAVNVAIKGLIKNCDYCGTPLSAITQPQAQNLTKSPGATNGTTLG</sequence>
<proteinExistence type="predicted"/>
<dbReference type="STRING" id="888064.HMPREF9088_1793"/>
<dbReference type="RefSeq" id="WP_007208806.1">
    <property type="nucleotide sequence ID" value="NZ_GL622241.1"/>
</dbReference>